<feature type="transmembrane region" description="Helical" evidence="1">
    <location>
        <begin position="140"/>
        <end position="164"/>
    </location>
</feature>
<dbReference type="EMBL" id="SOAW01000002">
    <property type="protein sequence ID" value="TDT30952.1"/>
    <property type="molecule type" value="Genomic_DNA"/>
</dbReference>
<keyword evidence="3" id="KW-1185">Reference proteome</keyword>
<feature type="transmembrane region" description="Helical" evidence="1">
    <location>
        <begin position="31"/>
        <end position="50"/>
    </location>
</feature>
<feature type="transmembrane region" description="Helical" evidence="1">
    <location>
        <begin position="93"/>
        <end position="111"/>
    </location>
</feature>
<dbReference type="AlphaFoldDB" id="A0A4R7J1C9"/>
<accession>A0A4R7J1C9</accession>
<comment type="caution">
    <text evidence="2">The sequence shown here is derived from an EMBL/GenBank/DDBJ whole genome shotgun (WGS) entry which is preliminary data.</text>
</comment>
<name>A0A4R7J1C9_9ACTN</name>
<reference evidence="2 3" key="1">
    <citation type="submission" date="2019-03" db="EMBL/GenBank/DDBJ databases">
        <title>Genomic Encyclopedia of Archaeal and Bacterial Type Strains, Phase II (KMG-II): from individual species to whole genera.</title>
        <authorList>
            <person name="Goeker M."/>
        </authorList>
    </citation>
    <scope>NUCLEOTIDE SEQUENCE [LARGE SCALE GENOMIC DNA]</scope>
    <source>
        <strain evidence="2 3">DSM 24323</strain>
    </source>
</reference>
<evidence type="ECO:0000256" key="1">
    <source>
        <dbReference type="SAM" id="Phobius"/>
    </source>
</evidence>
<evidence type="ECO:0000313" key="2">
    <source>
        <dbReference type="EMBL" id="TDT30952.1"/>
    </source>
</evidence>
<feature type="transmembrane region" description="Helical" evidence="1">
    <location>
        <begin position="176"/>
        <end position="196"/>
    </location>
</feature>
<protein>
    <submittedName>
        <fullName evidence="2">Uncharacterized protein</fullName>
    </submittedName>
</protein>
<feature type="transmembrane region" description="Helical" evidence="1">
    <location>
        <begin position="208"/>
        <end position="230"/>
    </location>
</feature>
<sequence>MQRDPADRSRVPARLQGVLDRLPAWLPVRIVVLWLITVLAAAVLLIIDAIVRQHSSDTVSVWRLDRDSSVADLLVNLCLVAVAVLLVLRARALSDSVVLVVFAVITVLMAVDDLWNLHLRFGAVIAHQLGLTGALGVDGAGWGAISVWLWALAAAIVAVGSAYRRSATGPRRLARGLILGTALLSLSSVGSTPLAALVDAPTNPAATWLLAALGTLLGLVSCALLLTVCLTEVDDEEYLTFDRRSTVTGSA</sequence>
<feature type="transmembrane region" description="Helical" evidence="1">
    <location>
        <begin position="70"/>
        <end position="88"/>
    </location>
</feature>
<keyword evidence="1" id="KW-0472">Membrane</keyword>
<gene>
    <name evidence="2" type="ORF">CLV29_2360</name>
</gene>
<keyword evidence="1" id="KW-0812">Transmembrane</keyword>
<dbReference type="RefSeq" id="WP_133755285.1">
    <property type="nucleotide sequence ID" value="NZ_CP171129.1"/>
</dbReference>
<evidence type="ECO:0000313" key="3">
    <source>
        <dbReference type="Proteomes" id="UP000295371"/>
    </source>
</evidence>
<proteinExistence type="predicted"/>
<organism evidence="2 3">
    <name type="scientific">Naumannella halotolerans</name>
    <dbReference type="NCBI Taxonomy" id="993414"/>
    <lineage>
        <taxon>Bacteria</taxon>
        <taxon>Bacillati</taxon>
        <taxon>Actinomycetota</taxon>
        <taxon>Actinomycetes</taxon>
        <taxon>Propionibacteriales</taxon>
        <taxon>Propionibacteriaceae</taxon>
        <taxon>Naumannella</taxon>
    </lineage>
</organism>
<dbReference type="Proteomes" id="UP000295371">
    <property type="component" value="Unassembled WGS sequence"/>
</dbReference>
<keyword evidence="1" id="KW-1133">Transmembrane helix</keyword>